<evidence type="ECO:0000256" key="3">
    <source>
        <dbReference type="ARBA" id="ARBA00022837"/>
    </source>
</evidence>
<keyword evidence="2" id="KW-0430">Lectin</keyword>
<dbReference type="PANTHER" id="PTHR16146:SF46">
    <property type="entry name" value="INTELECTIN-1A-RELATED"/>
    <property type="match status" value="1"/>
</dbReference>
<feature type="domain" description="Fibrinogen C-terminal" evidence="5">
    <location>
        <begin position="582"/>
        <end position="632"/>
    </location>
</feature>
<dbReference type="AlphaFoldDB" id="A0AA88QHR1"/>
<feature type="domain" description="Fibrinogen C-terminal" evidence="5">
    <location>
        <begin position="310"/>
        <end position="360"/>
    </location>
</feature>
<dbReference type="GO" id="GO:0046872">
    <property type="term" value="F:metal ion binding"/>
    <property type="evidence" value="ECO:0007669"/>
    <property type="project" value="UniProtKB-KW"/>
</dbReference>
<dbReference type="InterPro" id="IPR014716">
    <property type="entry name" value="Fibrinogen_a/b/g_C_1"/>
</dbReference>
<evidence type="ECO:0000256" key="2">
    <source>
        <dbReference type="ARBA" id="ARBA00022734"/>
    </source>
</evidence>
<reference evidence="6" key="1">
    <citation type="submission" date="2023-08" db="EMBL/GenBank/DDBJ databases">
        <title>Chromosome-level Genome Assembly of mud carp (Cirrhinus molitorella).</title>
        <authorList>
            <person name="Liu H."/>
        </authorList>
    </citation>
    <scope>NUCLEOTIDE SEQUENCE</scope>
    <source>
        <strain evidence="6">Prfri</strain>
        <tissue evidence="6">Muscle</tissue>
    </source>
</reference>
<sequence>MYVMQETETPCINISDTNSNHELEKLLDRIKYVARSCKEIRDKYQVYDDGLYYLISSRGVLYQTFCDMTTAGGGWTLVASVHENNMYGKCTVGDRWSSQQGSDPNRPDGDGTWTNKVTFGAAEAATSDDYKNPGYFDIVAQDVSVWHVPNNVQLEHWTAASILRYHTENRFFTLHGGNLFNLFMKFPVRFGIGTCTIDNGPAIPIVYDTGDAISTRNLYGPFSRGLFEAGFITFRVFNVEKAAMALCSGVKPTGCHTEHFCIGGGGHFPEGVPRQCGDFTGFDWNGYATQQEASIMDDTNTNPEVAKLLARLKYVGRSCKEIREKYHVYDDGLYYLISSKGVLYQTFCDMTTAGGGWTLVASVHENNMYGKCTVGDRWSSQQGNDPNRPDGDGTWANKVTFGAAEAATSDDYKNPGYYDIVAQDVSVWHVPNNSELENWTTAAFLRYHTENHFLTLHGGNLYNLFKKFPVRFGIGACKTDDGPAIPIVYDTGDAISTKYLYGPVVRDMFEPGFITFRVFNFEKAAMALCSGVKPTVCHTEHILISLSLSLTLWFCEVTLTTQQEASIMDDTNINPELAKLLARLKYVGRSCKEIREKYHVYDDGLYYLISSKGVLYQTFCDMTTAGGGWTLVASVHENNMYGKCTVGDRWSSQQGNDPNRPDGDGTWANKVTFGAAEAATSDDYKNPGYYDIVAQDVSVWHVPNNSELENWTTAAFLRYHTENHFLTLHGGNLYNLFKKFPVRFGIGACKTDDGPAIPIVYDTGDAISTKYLYGPVVRDMFEPGFITFRVFNFEKAAMALCSGVKPTDCHTEHFCIGGGGHFPEGAPKQCGDFTSFDWNGYGTNTHASATKEMTEAAVLLFYR</sequence>
<proteinExistence type="predicted"/>
<evidence type="ECO:0000313" key="7">
    <source>
        <dbReference type="Proteomes" id="UP001187343"/>
    </source>
</evidence>
<dbReference type="EMBL" id="JAUYZG010000002">
    <property type="protein sequence ID" value="KAK2913844.1"/>
    <property type="molecule type" value="Genomic_DNA"/>
</dbReference>
<dbReference type="InterPro" id="IPR036056">
    <property type="entry name" value="Fibrinogen-like_C"/>
</dbReference>
<evidence type="ECO:0000256" key="4">
    <source>
        <dbReference type="ARBA" id="ARBA00023157"/>
    </source>
</evidence>
<dbReference type="NCBIfam" id="NF040941">
    <property type="entry name" value="GGGWT_bact"/>
    <property type="match status" value="3"/>
</dbReference>
<dbReference type="GO" id="GO:0070492">
    <property type="term" value="F:oligosaccharide binding"/>
    <property type="evidence" value="ECO:0007669"/>
    <property type="project" value="TreeGrafter"/>
</dbReference>
<evidence type="ECO:0000259" key="5">
    <source>
        <dbReference type="PROSITE" id="PS51406"/>
    </source>
</evidence>
<keyword evidence="3" id="KW-0106">Calcium</keyword>
<keyword evidence="7" id="KW-1185">Reference proteome</keyword>
<keyword evidence="1" id="KW-0479">Metal-binding</keyword>
<dbReference type="SUPFAM" id="SSF56496">
    <property type="entry name" value="Fibrinogen C-terminal domain-like"/>
    <property type="match status" value="3"/>
</dbReference>
<organism evidence="6 7">
    <name type="scientific">Cirrhinus molitorella</name>
    <name type="common">mud carp</name>
    <dbReference type="NCBI Taxonomy" id="172907"/>
    <lineage>
        <taxon>Eukaryota</taxon>
        <taxon>Metazoa</taxon>
        <taxon>Chordata</taxon>
        <taxon>Craniata</taxon>
        <taxon>Vertebrata</taxon>
        <taxon>Euteleostomi</taxon>
        <taxon>Actinopterygii</taxon>
        <taxon>Neopterygii</taxon>
        <taxon>Teleostei</taxon>
        <taxon>Ostariophysi</taxon>
        <taxon>Cypriniformes</taxon>
        <taxon>Cyprinidae</taxon>
        <taxon>Labeoninae</taxon>
        <taxon>Labeonini</taxon>
        <taxon>Cirrhinus</taxon>
    </lineage>
</organism>
<dbReference type="FunFam" id="3.90.215.10:FF:000015">
    <property type="entry name" value="Intelectin 2"/>
    <property type="match status" value="3"/>
</dbReference>
<comment type="caution">
    <text evidence="6">The sequence shown here is derived from an EMBL/GenBank/DDBJ whole genome shotgun (WGS) entry which is preliminary data.</text>
</comment>
<evidence type="ECO:0000256" key="1">
    <source>
        <dbReference type="ARBA" id="ARBA00022723"/>
    </source>
</evidence>
<gene>
    <name evidence="6" type="ORF">Q8A67_002243</name>
</gene>
<evidence type="ECO:0000313" key="6">
    <source>
        <dbReference type="EMBL" id="KAK2913844.1"/>
    </source>
</evidence>
<accession>A0AA88QHR1</accession>
<dbReference type="GO" id="GO:0005615">
    <property type="term" value="C:extracellular space"/>
    <property type="evidence" value="ECO:0007669"/>
    <property type="project" value="TreeGrafter"/>
</dbReference>
<keyword evidence="4" id="KW-1015">Disulfide bond</keyword>
<dbReference type="PROSITE" id="PS51406">
    <property type="entry name" value="FIBRINOGEN_C_2"/>
    <property type="match status" value="2"/>
</dbReference>
<name>A0AA88QHR1_9TELE</name>
<dbReference type="InterPro" id="IPR002181">
    <property type="entry name" value="Fibrinogen_a/b/g_C_dom"/>
</dbReference>
<dbReference type="Proteomes" id="UP001187343">
    <property type="component" value="Unassembled WGS sequence"/>
</dbReference>
<dbReference type="PANTHER" id="PTHR16146">
    <property type="entry name" value="INTELECTIN"/>
    <property type="match status" value="1"/>
</dbReference>
<dbReference type="Gene3D" id="3.90.215.10">
    <property type="entry name" value="Gamma Fibrinogen, chain A, domain 1"/>
    <property type="match status" value="3"/>
</dbReference>
<protein>
    <recommendedName>
        <fullName evidence="5">Fibrinogen C-terminal domain-containing protein</fullName>
    </recommendedName>
</protein>